<dbReference type="AlphaFoldDB" id="A0A922IAR6"/>
<protein>
    <submittedName>
        <fullName evidence="1">Uncharacterized protein</fullName>
    </submittedName>
</protein>
<dbReference type="Proteomes" id="UP000790347">
    <property type="component" value="Unassembled WGS sequence"/>
</dbReference>
<gene>
    <name evidence="1" type="ORF">DERF_000868</name>
</gene>
<reference evidence="1" key="1">
    <citation type="submission" date="2013-05" db="EMBL/GenBank/DDBJ databases">
        <authorList>
            <person name="Yim A.K.Y."/>
            <person name="Chan T.F."/>
            <person name="Ji K.M."/>
            <person name="Liu X.Y."/>
            <person name="Zhou J.W."/>
            <person name="Li R.Q."/>
            <person name="Yang K.Y."/>
            <person name="Li J."/>
            <person name="Li M."/>
            <person name="Law P.T.W."/>
            <person name="Wu Y.L."/>
            <person name="Cai Z.L."/>
            <person name="Qin H."/>
            <person name="Bao Y."/>
            <person name="Leung R.K.K."/>
            <person name="Ng P.K.S."/>
            <person name="Zou J."/>
            <person name="Zhong X.J."/>
            <person name="Ran P.X."/>
            <person name="Zhong N.S."/>
            <person name="Liu Z.G."/>
            <person name="Tsui S.K.W."/>
        </authorList>
    </citation>
    <scope>NUCLEOTIDE SEQUENCE</scope>
    <source>
        <strain evidence="1">Derf</strain>
        <tissue evidence="1">Whole organism</tissue>
    </source>
</reference>
<organism evidence="1 2">
    <name type="scientific">Dermatophagoides farinae</name>
    <name type="common">American house dust mite</name>
    <dbReference type="NCBI Taxonomy" id="6954"/>
    <lineage>
        <taxon>Eukaryota</taxon>
        <taxon>Metazoa</taxon>
        <taxon>Ecdysozoa</taxon>
        <taxon>Arthropoda</taxon>
        <taxon>Chelicerata</taxon>
        <taxon>Arachnida</taxon>
        <taxon>Acari</taxon>
        <taxon>Acariformes</taxon>
        <taxon>Sarcoptiformes</taxon>
        <taxon>Astigmata</taxon>
        <taxon>Psoroptidia</taxon>
        <taxon>Analgoidea</taxon>
        <taxon>Pyroglyphidae</taxon>
        <taxon>Dermatophagoidinae</taxon>
        <taxon>Dermatophagoides</taxon>
    </lineage>
</organism>
<comment type="caution">
    <text evidence="1">The sequence shown here is derived from an EMBL/GenBank/DDBJ whole genome shotgun (WGS) entry which is preliminary data.</text>
</comment>
<proteinExistence type="predicted"/>
<name>A0A922IAR6_DERFA</name>
<dbReference type="EMBL" id="ASGP02000001">
    <property type="protein sequence ID" value="KAH9526806.1"/>
    <property type="molecule type" value="Genomic_DNA"/>
</dbReference>
<sequence length="36" mass="3946">MNCSDMATMIIGGQIPEDQCMFRLPGECPKARKSSV</sequence>
<keyword evidence="2" id="KW-1185">Reference proteome</keyword>
<accession>A0A922IAR6</accession>
<evidence type="ECO:0000313" key="1">
    <source>
        <dbReference type="EMBL" id="KAH9526806.1"/>
    </source>
</evidence>
<reference evidence="1" key="2">
    <citation type="journal article" date="2022" name="Res Sq">
        <title>Comparative Genomics Reveals Insights into the Divergent Evolution of Astigmatic Mites and Household Pest Adaptations.</title>
        <authorList>
            <person name="Xiong Q."/>
            <person name="Wan A.T.-Y."/>
            <person name="Liu X.-Y."/>
            <person name="Fung C.S.-H."/>
            <person name="Xiao X."/>
            <person name="Malainual N."/>
            <person name="Hou J."/>
            <person name="Wang L."/>
            <person name="Wang M."/>
            <person name="Yang K."/>
            <person name="Cui Y."/>
            <person name="Leung E."/>
            <person name="Nong W."/>
            <person name="Shin S.-K."/>
            <person name="Au S."/>
            <person name="Jeong K.Y."/>
            <person name="Chew F.T."/>
            <person name="Hui J."/>
            <person name="Leung T.F."/>
            <person name="Tungtrongchitr A."/>
            <person name="Zhong N."/>
            <person name="Liu Z."/>
            <person name="Tsui S."/>
        </authorList>
    </citation>
    <scope>NUCLEOTIDE SEQUENCE</scope>
    <source>
        <strain evidence="1">Derf</strain>
        <tissue evidence="1">Whole organism</tissue>
    </source>
</reference>
<evidence type="ECO:0000313" key="2">
    <source>
        <dbReference type="Proteomes" id="UP000790347"/>
    </source>
</evidence>